<dbReference type="InterPro" id="IPR003043">
    <property type="entry name" value="Uropor_MeTrfase_CS"/>
</dbReference>
<dbReference type="PANTHER" id="PTHR45790:SF3">
    <property type="entry name" value="S-ADENOSYL-L-METHIONINE-DEPENDENT UROPORPHYRINOGEN III METHYLTRANSFERASE, CHLOROPLASTIC"/>
    <property type="match status" value="1"/>
</dbReference>
<sequence length="469" mass="50763">MSQQKIGKVYLVGGGPGDPGLLTVRAQSLMSQVDVVAYDALISPALLAMIPEEVEMVAIGYRGYHSKIGYGMHPEVIEMALEGKDVLRLKAGDPFIFGRGTQECDDLIEHNIPFEVVPGISTALGASAYAGFPLTSIGVATDVTLASGHHCGQGGASWEAMGKGRGTLALYMASKKIRENFDTLIREGRRADTPAIYISAATTSRQYELEGTLTTLPEMVEQLNIDAPALIIVGDVIRLRDRLHWRKQLPLMNKRILLSLQGEEGKRIRQQLENLGGVVIHLPAPRFTNSISSQDLQRVMNASRLVFTGKESVVSWKEALLAHRVDTRSLQQSITATSDSALQALNDMGIFAVEQLTFGDVEGLGAGTITLAGAAEAEQLGEGVDVVRCFIQVPTRLRFNLPDCDIAILDSEESFWALGDNNPNCLLDAAVYTSVESLYQHLQRANIASAKLVTDADTMIESVLNGLTD</sequence>
<evidence type="ECO:0000313" key="12">
    <source>
        <dbReference type="Proteomes" id="UP000196573"/>
    </source>
</evidence>
<dbReference type="CDD" id="cd11642">
    <property type="entry name" value="SUMT"/>
    <property type="match status" value="1"/>
</dbReference>
<dbReference type="Pfam" id="PF00590">
    <property type="entry name" value="TP_methylase"/>
    <property type="match status" value="1"/>
</dbReference>
<dbReference type="SUPFAM" id="SSF69618">
    <property type="entry name" value="HemD-like"/>
    <property type="match status" value="1"/>
</dbReference>
<evidence type="ECO:0000256" key="6">
    <source>
        <dbReference type="ARBA" id="ARBA00023244"/>
    </source>
</evidence>
<dbReference type="PANTHER" id="PTHR45790">
    <property type="entry name" value="SIROHEME SYNTHASE-RELATED"/>
    <property type="match status" value="1"/>
</dbReference>
<dbReference type="RefSeq" id="WP_165767275.1">
    <property type="nucleotide sequence ID" value="NZ_CBCSCN010000006.1"/>
</dbReference>
<dbReference type="InterPro" id="IPR014777">
    <property type="entry name" value="4pyrrole_Mease_sub1"/>
</dbReference>
<organism evidence="11 12">
    <name type="scientific">Parendozoicomonas haliclonae</name>
    <dbReference type="NCBI Taxonomy" id="1960125"/>
    <lineage>
        <taxon>Bacteria</taxon>
        <taxon>Pseudomonadati</taxon>
        <taxon>Pseudomonadota</taxon>
        <taxon>Gammaproteobacteria</taxon>
        <taxon>Oceanospirillales</taxon>
        <taxon>Endozoicomonadaceae</taxon>
        <taxon>Parendozoicomonas</taxon>
    </lineage>
</organism>
<dbReference type="AlphaFoldDB" id="A0A1X7ALE9"/>
<dbReference type="GO" id="GO:0004851">
    <property type="term" value="F:uroporphyrin-III C-methyltransferase activity"/>
    <property type="evidence" value="ECO:0007669"/>
    <property type="project" value="UniProtKB-EC"/>
</dbReference>
<evidence type="ECO:0000259" key="10">
    <source>
        <dbReference type="Pfam" id="PF00590"/>
    </source>
</evidence>
<keyword evidence="12" id="KW-1185">Reference proteome</keyword>
<feature type="domain" description="Tetrapyrrole methylase" evidence="10">
    <location>
        <begin position="8"/>
        <end position="216"/>
    </location>
</feature>
<evidence type="ECO:0000256" key="1">
    <source>
        <dbReference type="ARBA" id="ARBA00005879"/>
    </source>
</evidence>
<dbReference type="Proteomes" id="UP000196573">
    <property type="component" value="Unassembled WGS sequence"/>
</dbReference>
<dbReference type="GO" id="GO:0019354">
    <property type="term" value="P:siroheme biosynthetic process"/>
    <property type="evidence" value="ECO:0007669"/>
    <property type="project" value="UniProtKB-UniPathway"/>
</dbReference>
<name>A0A1X7ALE9_9GAMM</name>
<keyword evidence="5" id="KW-0949">S-adenosyl-L-methionine</keyword>
<dbReference type="GO" id="GO:0004852">
    <property type="term" value="F:uroporphyrinogen-III synthase activity"/>
    <property type="evidence" value="ECO:0007669"/>
    <property type="project" value="InterPro"/>
</dbReference>
<dbReference type="SUPFAM" id="SSF53790">
    <property type="entry name" value="Tetrapyrrole methylase"/>
    <property type="match status" value="1"/>
</dbReference>
<dbReference type="Gene3D" id="3.30.950.10">
    <property type="entry name" value="Methyltransferase, Cobalt-precorrin-4 Transmethylase, Domain 2"/>
    <property type="match status" value="1"/>
</dbReference>
<evidence type="ECO:0000313" key="11">
    <source>
        <dbReference type="EMBL" id="SMA48819.1"/>
    </source>
</evidence>
<gene>
    <name evidence="11" type="primary">nasF</name>
    <name evidence="11" type="ORF">EHSB41UT_02914</name>
</gene>
<dbReference type="InterPro" id="IPR035996">
    <property type="entry name" value="4pyrrol_Methylase_sf"/>
</dbReference>
<dbReference type="EMBL" id="FWPT01000006">
    <property type="protein sequence ID" value="SMA48819.1"/>
    <property type="molecule type" value="Genomic_DNA"/>
</dbReference>
<accession>A0A1X7ALE9</accession>
<dbReference type="PROSITE" id="PS00840">
    <property type="entry name" value="SUMT_2"/>
    <property type="match status" value="1"/>
</dbReference>
<keyword evidence="3 9" id="KW-0489">Methyltransferase</keyword>
<evidence type="ECO:0000256" key="7">
    <source>
        <dbReference type="ARBA" id="ARBA00025705"/>
    </source>
</evidence>
<dbReference type="EC" id="2.1.1.107" evidence="2"/>
<evidence type="ECO:0000256" key="2">
    <source>
        <dbReference type="ARBA" id="ARBA00012162"/>
    </source>
</evidence>
<dbReference type="Gene3D" id="3.40.1010.10">
    <property type="entry name" value="Cobalt-precorrin-4 Transmethylase, Domain 1"/>
    <property type="match status" value="1"/>
</dbReference>
<evidence type="ECO:0000256" key="5">
    <source>
        <dbReference type="ARBA" id="ARBA00022691"/>
    </source>
</evidence>
<dbReference type="NCBIfam" id="TIGR01469">
    <property type="entry name" value="cobA_cysG_Cterm"/>
    <property type="match status" value="1"/>
</dbReference>
<evidence type="ECO:0000256" key="3">
    <source>
        <dbReference type="ARBA" id="ARBA00022603"/>
    </source>
</evidence>
<reference evidence="11 12" key="1">
    <citation type="submission" date="2017-03" db="EMBL/GenBank/DDBJ databases">
        <authorList>
            <person name="Afonso C.L."/>
            <person name="Miller P.J."/>
            <person name="Scott M.A."/>
            <person name="Spackman E."/>
            <person name="Goraichik I."/>
            <person name="Dimitrov K.M."/>
            <person name="Suarez D.L."/>
            <person name="Swayne D.E."/>
        </authorList>
    </citation>
    <scope>NUCLEOTIDE SEQUENCE [LARGE SCALE GENOMIC DNA]</scope>
    <source>
        <strain evidence="11">SB41UT1</strain>
    </source>
</reference>
<dbReference type="InterPro" id="IPR006366">
    <property type="entry name" value="CobA/CysG_C"/>
</dbReference>
<evidence type="ECO:0000256" key="8">
    <source>
        <dbReference type="ARBA" id="ARBA00060548"/>
    </source>
</evidence>
<dbReference type="FunFam" id="3.40.1010.10:FF:000001">
    <property type="entry name" value="Siroheme synthase"/>
    <property type="match status" value="1"/>
</dbReference>
<dbReference type="InterPro" id="IPR014776">
    <property type="entry name" value="4pyrrole_Mease_sub2"/>
</dbReference>
<keyword evidence="6" id="KW-0627">Porphyrin biosynthesis</keyword>
<dbReference type="InterPro" id="IPR000878">
    <property type="entry name" value="4pyrrol_Mease"/>
</dbReference>
<dbReference type="GO" id="GO:0032259">
    <property type="term" value="P:methylation"/>
    <property type="evidence" value="ECO:0007669"/>
    <property type="project" value="UniProtKB-KW"/>
</dbReference>
<protein>
    <recommendedName>
        <fullName evidence="2">uroporphyrinogen-III C-methyltransferase</fullName>
        <ecNumber evidence="2">2.1.1.107</ecNumber>
    </recommendedName>
</protein>
<evidence type="ECO:0000256" key="4">
    <source>
        <dbReference type="ARBA" id="ARBA00022679"/>
    </source>
</evidence>
<dbReference type="InterPro" id="IPR050161">
    <property type="entry name" value="Siro_Cobalamin_biosynth"/>
</dbReference>
<comment type="pathway">
    <text evidence="7">Porphyrin-containing compound metabolism; siroheme biosynthesis; precorrin-2 from uroporphyrinogen III: step 1/1.</text>
</comment>
<dbReference type="UniPathway" id="UPA00262">
    <property type="reaction ID" value="UER00211"/>
</dbReference>
<keyword evidence="4 9" id="KW-0808">Transferase</keyword>
<dbReference type="InterPro" id="IPR036108">
    <property type="entry name" value="4pyrrol_syn_uPrphyn_synt_sf"/>
</dbReference>
<dbReference type="NCBIfam" id="NF004790">
    <property type="entry name" value="PRK06136.1"/>
    <property type="match status" value="1"/>
</dbReference>
<comment type="pathway">
    <text evidence="8">Cofactor biosynthesis; adenosylcobalamin biosynthesis; precorrin-2 from uroporphyrinogen III: step 1/1.</text>
</comment>
<comment type="similarity">
    <text evidence="1 9">Belongs to the precorrin methyltransferase family.</text>
</comment>
<proteinExistence type="inferred from homology"/>
<evidence type="ECO:0000256" key="9">
    <source>
        <dbReference type="RuleBase" id="RU003960"/>
    </source>
</evidence>